<sequence>MHHPSATAKHFETSQLSLTFAAQKLTMKKILPLLLLLVSVTLSAQKKAVSPYAAIDAKALQIPDSLTRSTDKMAAWFKSSFATEKDRTRAAFIWIAKTIHYDLDNMFALNFYEKREEKIDKALKTRKGICANYAELFADISNKMGIKSYVVEGYTKQNGFTDYIPHAWCAAFLDGSWYLYDPTWGSGYVNGGKFIPRINNAYYETTPKVLAKSHMPFDYLWQFMNYPITTAEFYQGKTDLDRSKPFFDYPAQIAAYEKLDRIDQLKASAKRIEETGLRNSMIFDRLQHIRMEIDNDNIKQKTALYNEAVHDYNAGINETNAFIEYRNKQFKPTLPDGDIEGMLIAAESKLNSAVKKLEGVSRDDEHLGASKTQLLKTIQDALKQVMEFRDWLHVYFGKSKSARKGMFYEKRSLWSGK</sequence>
<dbReference type="SUPFAM" id="SSF54001">
    <property type="entry name" value="Cysteine proteinases"/>
    <property type="match status" value="1"/>
</dbReference>
<dbReference type="AlphaFoldDB" id="A0A2S0RBW9"/>
<evidence type="ECO:0000259" key="1">
    <source>
        <dbReference type="SMART" id="SM00460"/>
    </source>
</evidence>
<dbReference type="PANTHER" id="PTHR46333">
    <property type="entry name" value="CYTOKINESIS PROTEIN 3"/>
    <property type="match status" value="1"/>
</dbReference>
<dbReference type="Gene3D" id="3.10.620.30">
    <property type="match status" value="1"/>
</dbReference>
<accession>A0A2S0RBW9</accession>
<dbReference type="InterPro" id="IPR002931">
    <property type="entry name" value="Transglutaminase-like"/>
</dbReference>
<proteinExistence type="predicted"/>
<dbReference type="KEGG" id="fmg:HYN48_00065"/>
<dbReference type="EMBL" id="CP028811">
    <property type="protein sequence ID" value="AWA28601.1"/>
    <property type="molecule type" value="Genomic_DNA"/>
</dbReference>
<dbReference type="Proteomes" id="UP000244193">
    <property type="component" value="Chromosome"/>
</dbReference>
<dbReference type="Pfam" id="PF01841">
    <property type="entry name" value="Transglut_core"/>
    <property type="match status" value="1"/>
</dbReference>
<organism evidence="2 3">
    <name type="scientific">Flavobacterium magnum</name>
    <dbReference type="NCBI Taxonomy" id="2162713"/>
    <lineage>
        <taxon>Bacteria</taxon>
        <taxon>Pseudomonadati</taxon>
        <taxon>Bacteroidota</taxon>
        <taxon>Flavobacteriia</taxon>
        <taxon>Flavobacteriales</taxon>
        <taxon>Flavobacteriaceae</taxon>
        <taxon>Flavobacterium</taxon>
    </lineage>
</organism>
<evidence type="ECO:0000313" key="3">
    <source>
        <dbReference type="Proteomes" id="UP000244193"/>
    </source>
</evidence>
<reference evidence="2 3" key="1">
    <citation type="submission" date="2018-04" db="EMBL/GenBank/DDBJ databases">
        <title>Genome sequencing of Flavobacterium sp. HYN0048.</title>
        <authorList>
            <person name="Yi H."/>
            <person name="Baek C."/>
        </authorList>
    </citation>
    <scope>NUCLEOTIDE SEQUENCE [LARGE SCALE GENOMIC DNA]</scope>
    <source>
        <strain evidence="2 3">HYN0048</strain>
    </source>
</reference>
<protein>
    <recommendedName>
        <fullName evidence="1">Transglutaminase-like domain-containing protein</fullName>
    </recommendedName>
</protein>
<dbReference type="GO" id="GO:0005737">
    <property type="term" value="C:cytoplasm"/>
    <property type="evidence" value="ECO:0007669"/>
    <property type="project" value="TreeGrafter"/>
</dbReference>
<keyword evidence="3" id="KW-1185">Reference proteome</keyword>
<name>A0A2S0RBW9_9FLAO</name>
<feature type="domain" description="Transglutaminase-like" evidence="1">
    <location>
        <begin position="122"/>
        <end position="184"/>
    </location>
</feature>
<dbReference type="InterPro" id="IPR038765">
    <property type="entry name" value="Papain-like_cys_pep_sf"/>
</dbReference>
<dbReference type="OrthoDB" id="9788327at2"/>
<dbReference type="InterPro" id="IPR052557">
    <property type="entry name" value="CAP/Cytokinesis_protein"/>
</dbReference>
<dbReference type="SMART" id="SM00460">
    <property type="entry name" value="TGc"/>
    <property type="match status" value="1"/>
</dbReference>
<evidence type="ECO:0000313" key="2">
    <source>
        <dbReference type="EMBL" id="AWA28601.1"/>
    </source>
</evidence>
<dbReference type="PANTHER" id="PTHR46333:SF2">
    <property type="entry name" value="CYTOKINESIS PROTEIN 3"/>
    <property type="match status" value="1"/>
</dbReference>
<gene>
    <name evidence="2" type="ORF">HYN48_00065</name>
</gene>